<evidence type="ECO:0000313" key="2">
    <source>
        <dbReference type="EMBL" id="URI07439.1"/>
    </source>
</evidence>
<reference evidence="2" key="1">
    <citation type="submission" date="2022-05" db="EMBL/GenBank/DDBJ databases">
        <title>An RpoN-dependent PEP-CTERM gene is involved in floc formation of an Aquincola tertiaricarbonis strain.</title>
        <authorList>
            <person name="Qiu D."/>
            <person name="Xia M."/>
        </authorList>
    </citation>
    <scope>NUCLEOTIDE SEQUENCE</scope>
    <source>
        <strain evidence="2">RN12</strain>
    </source>
</reference>
<accession>A0ABY4S864</accession>
<protein>
    <submittedName>
        <fullName evidence="2">Uncharacterized protein</fullName>
    </submittedName>
</protein>
<evidence type="ECO:0000313" key="3">
    <source>
        <dbReference type="Proteomes" id="UP001056201"/>
    </source>
</evidence>
<name>A0ABY4S864_AQUTE</name>
<proteinExistence type="predicted"/>
<keyword evidence="3" id="KW-1185">Reference proteome</keyword>
<feature type="region of interest" description="Disordered" evidence="1">
    <location>
        <begin position="1"/>
        <end position="47"/>
    </location>
</feature>
<feature type="compositionally biased region" description="Basic and acidic residues" evidence="1">
    <location>
        <begin position="9"/>
        <end position="21"/>
    </location>
</feature>
<evidence type="ECO:0000256" key="1">
    <source>
        <dbReference type="SAM" id="MobiDB-lite"/>
    </source>
</evidence>
<gene>
    <name evidence="2" type="ORF">MW290_02125</name>
</gene>
<dbReference type="Proteomes" id="UP001056201">
    <property type="component" value="Chromosome 1"/>
</dbReference>
<feature type="compositionally biased region" description="Basic and acidic residues" evidence="1">
    <location>
        <begin position="31"/>
        <end position="47"/>
    </location>
</feature>
<organism evidence="2 3">
    <name type="scientific">Aquincola tertiaricarbonis</name>
    <dbReference type="NCBI Taxonomy" id="391953"/>
    <lineage>
        <taxon>Bacteria</taxon>
        <taxon>Pseudomonadati</taxon>
        <taxon>Pseudomonadota</taxon>
        <taxon>Betaproteobacteria</taxon>
        <taxon>Burkholderiales</taxon>
        <taxon>Sphaerotilaceae</taxon>
        <taxon>Aquincola</taxon>
    </lineage>
</organism>
<dbReference type="RefSeq" id="WP_250195674.1">
    <property type="nucleotide sequence ID" value="NZ_CP097635.1"/>
</dbReference>
<sequence length="47" mass="5637">MPAHHSRRAERFEPPADKGQKYEPFLVPAMGRDRRSMAQELRMDQRR</sequence>
<dbReference type="EMBL" id="CP097635">
    <property type="protein sequence ID" value="URI07439.1"/>
    <property type="molecule type" value="Genomic_DNA"/>
</dbReference>